<dbReference type="AlphaFoldDB" id="A0A263D091"/>
<keyword evidence="2" id="KW-0719">Serine esterase</keyword>
<protein>
    <submittedName>
        <fullName evidence="5">Uncharacterized protein</fullName>
    </submittedName>
</protein>
<proteinExistence type="inferred from homology"/>
<dbReference type="Pfam" id="PF01083">
    <property type="entry name" value="Cutinase"/>
    <property type="match status" value="1"/>
</dbReference>
<evidence type="ECO:0000313" key="6">
    <source>
        <dbReference type="Proteomes" id="UP000242444"/>
    </source>
</evidence>
<keyword evidence="4" id="KW-1015">Disulfide bond</keyword>
<keyword evidence="6" id="KW-1185">Reference proteome</keyword>
<dbReference type="SUPFAM" id="SSF53474">
    <property type="entry name" value="alpha/beta-Hydrolases"/>
    <property type="match status" value="1"/>
</dbReference>
<dbReference type="OrthoDB" id="3661975at2"/>
<dbReference type="GO" id="GO:0052689">
    <property type="term" value="F:carboxylic ester hydrolase activity"/>
    <property type="evidence" value="ECO:0007669"/>
    <property type="project" value="UniProtKB-KW"/>
</dbReference>
<comment type="similarity">
    <text evidence="1">Belongs to the cutinase family.</text>
</comment>
<dbReference type="InParanoid" id="A0A263D091"/>
<keyword evidence="3" id="KW-0378">Hydrolase</keyword>
<dbReference type="PANTHER" id="PTHR33630:SF9">
    <property type="entry name" value="CUTINASE 4"/>
    <property type="match status" value="1"/>
</dbReference>
<comment type="caution">
    <text evidence="5">The sequence shown here is derived from an EMBL/GenBank/DDBJ whole genome shotgun (WGS) entry which is preliminary data.</text>
</comment>
<dbReference type="InterPro" id="IPR000675">
    <property type="entry name" value="Cutinase/axe"/>
</dbReference>
<name>A0A263D091_9PSEU</name>
<accession>A0A263D091</accession>
<dbReference type="PANTHER" id="PTHR33630">
    <property type="entry name" value="CUTINASE RV1984C-RELATED-RELATED"/>
    <property type="match status" value="1"/>
</dbReference>
<evidence type="ECO:0000256" key="1">
    <source>
        <dbReference type="ARBA" id="ARBA00007534"/>
    </source>
</evidence>
<dbReference type="SMART" id="SM01110">
    <property type="entry name" value="Cutinase"/>
    <property type="match status" value="1"/>
</dbReference>
<dbReference type="EMBL" id="NKYE01000013">
    <property type="protein sequence ID" value="OZM71548.1"/>
    <property type="molecule type" value="Genomic_DNA"/>
</dbReference>
<reference evidence="5 6" key="1">
    <citation type="submission" date="2017-07" db="EMBL/GenBank/DDBJ databases">
        <title>Amycolatopsis antarcticus sp. nov., isolated from the surface of an Antarcticus brown macroalga.</title>
        <authorList>
            <person name="Wang J."/>
            <person name="Leiva S."/>
            <person name="Huang J."/>
            <person name="Huang Y."/>
        </authorList>
    </citation>
    <scope>NUCLEOTIDE SEQUENCE [LARGE SCALE GENOMIC DNA]</scope>
    <source>
        <strain evidence="5 6">AU-G6</strain>
    </source>
</reference>
<evidence type="ECO:0000313" key="5">
    <source>
        <dbReference type="EMBL" id="OZM71548.1"/>
    </source>
</evidence>
<evidence type="ECO:0000256" key="4">
    <source>
        <dbReference type="ARBA" id="ARBA00023157"/>
    </source>
</evidence>
<evidence type="ECO:0000256" key="2">
    <source>
        <dbReference type="ARBA" id="ARBA00022487"/>
    </source>
</evidence>
<gene>
    <name evidence="5" type="ORF">CFN78_20140</name>
</gene>
<dbReference type="InterPro" id="IPR029058">
    <property type="entry name" value="AB_hydrolase_fold"/>
</dbReference>
<evidence type="ECO:0000256" key="3">
    <source>
        <dbReference type="ARBA" id="ARBA00022801"/>
    </source>
</evidence>
<organism evidence="5 6">
    <name type="scientific">Amycolatopsis antarctica</name>
    <dbReference type="NCBI Taxonomy" id="1854586"/>
    <lineage>
        <taxon>Bacteria</taxon>
        <taxon>Bacillati</taxon>
        <taxon>Actinomycetota</taxon>
        <taxon>Actinomycetes</taxon>
        <taxon>Pseudonocardiales</taxon>
        <taxon>Pseudonocardiaceae</taxon>
        <taxon>Amycolatopsis</taxon>
    </lineage>
</organism>
<dbReference type="Gene3D" id="3.40.50.1820">
    <property type="entry name" value="alpha/beta hydrolase"/>
    <property type="match status" value="1"/>
</dbReference>
<sequence length="291" mass="30134">MVPLLGITAATVATAEPASPAAACPDRMIFEVGGNGDPKADVYNGSNERLPAGVAFTKVEYSASIAPLPGNPISMDDSVAEGIGNLDRAVRDFHGACGGAQITISGYSQGAIVAGDVLNALSADTVIPHGQVNGVLYGDPRRPSDNGPGGIEGNIPTIIPGLSMKGERGFGDIAVHEICNKNDTICFSENPITNLLGFANGVVGYLSGDHRYVIDPHAHMGNGDTVHDQPPRVPHGPPLPLPIGTPWEIFNGNLGAAQDSVTQIRNQVANALSPELRDRLAELPFLSVPSA</sequence>
<dbReference type="Proteomes" id="UP000242444">
    <property type="component" value="Unassembled WGS sequence"/>
</dbReference>